<dbReference type="Proteomes" id="UP000314294">
    <property type="component" value="Unassembled WGS sequence"/>
</dbReference>
<protein>
    <submittedName>
        <fullName evidence="1">Uncharacterized protein</fullName>
    </submittedName>
</protein>
<gene>
    <name evidence="1" type="ORF">EYF80_024239</name>
</gene>
<accession>A0A4Z2HIZ0</accession>
<evidence type="ECO:0000313" key="2">
    <source>
        <dbReference type="Proteomes" id="UP000314294"/>
    </source>
</evidence>
<evidence type="ECO:0000313" key="1">
    <source>
        <dbReference type="EMBL" id="TNN65561.1"/>
    </source>
</evidence>
<keyword evidence="2" id="KW-1185">Reference proteome</keyword>
<dbReference type="AlphaFoldDB" id="A0A4Z2HIZ0"/>
<dbReference type="EMBL" id="SRLO01000233">
    <property type="protein sequence ID" value="TNN65561.1"/>
    <property type="molecule type" value="Genomic_DNA"/>
</dbReference>
<reference evidence="1 2" key="1">
    <citation type="submission" date="2019-03" db="EMBL/GenBank/DDBJ databases">
        <title>First draft genome of Liparis tanakae, snailfish: a comprehensive survey of snailfish specific genes.</title>
        <authorList>
            <person name="Kim W."/>
            <person name="Song I."/>
            <person name="Jeong J.-H."/>
            <person name="Kim D."/>
            <person name="Kim S."/>
            <person name="Ryu S."/>
            <person name="Song J.Y."/>
            <person name="Lee S.K."/>
        </authorList>
    </citation>
    <scope>NUCLEOTIDE SEQUENCE [LARGE SCALE GENOMIC DNA]</scope>
    <source>
        <tissue evidence="1">Muscle</tissue>
    </source>
</reference>
<organism evidence="1 2">
    <name type="scientific">Liparis tanakae</name>
    <name type="common">Tanaka's snailfish</name>
    <dbReference type="NCBI Taxonomy" id="230148"/>
    <lineage>
        <taxon>Eukaryota</taxon>
        <taxon>Metazoa</taxon>
        <taxon>Chordata</taxon>
        <taxon>Craniata</taxon>
        <taxon>Vertebrata</taxon>
        <taxon>Euteleostomi</taxon>
        <taxon>Actinopterygii</taxon>
        <taxon>Neopterygii</taxon>
        <taxon>Teleostei</taxon>
        <taxon>Neoteleostei</taxon>
        <taxon>Acanthomorphata</taxon>
        <taxon>Eupercaria</taxon>
        <taxon>Perciformes</taxon>
        <taxon>Cottioidei</taxon>
        <taxon>Cottales</taxon>
        <taxon>Liparidae</taxon>
        <taxon>Liparis</taxon>
    </lineage>
</organism>
<proteinExistence type="predicted"/>
<name>A0A4Z2HIZ0_9TELE</name>
<comment type="caution">
    <text evidence="1">The sequence shown here is derived from an EMBL/GenBank/DDBJ whole genome shotgun (WGS) entry which is preliminary data.</text>
</comment>
<sequence>MGKQRRTCSSLILRKRILFCSSLRASSTSGSTHMSSRILASISPPCQRRTVTPPSSSSFCRSVRRGRVSAVGVRFPFSLRDVGSEKNKSQRATLPVNCVWNMKAASTPCTQFERSDTAEHLR</sequence>